<dbReference type="AlphaFoldDB" id="A0AAV0GFQ3"/>
<feature type="non-terminal residue" evidence="1">
    <location>
        <position position="141"/>
    </location>
</feature>
<accession>A0AAV0GFQ3</accession>
<proteinExistence type="predicted"/>
<name>A0AAV0GFQ3_9ASTE</name>
<sequence length="141" mass="16515">MEYGVTKNTHDRDNRYVIPHNRGLLLKYSVHINVKWCNQTWAVKYLFKYINKGDDRITVELSEAIDNSTPKIIDEIKSYYDCRYISTCEVAWRIFGFHIHYRNAPVERLAFHLADAQNVYNNPNASISSVPNKPTINSTKF</sequence>
<dbReference type="PANTHER" id="PTHR10492">
    <property type="match status" value="1"/>
</dbReference>
<reference evidence="1" key="1">
    <citation type="submission" date="2022-07" db="EMBL/GenBank/DDBJ databases">
        <authorList>
            <person name="Macas J."/>
            <person name="Novak P."/>
            <person name="Neumann P."/>
        </authorList>
    </citation>
    <scope>NUCLEOTIDE SEQUENCE</scope>
</reference>
<evidence type="ECO:0000313" key="1">
    <source>
        <dbReference type="EMBL" id="CAH9146746.1"/>
    </source>
</evidence>
<dbReference type="Proteomes" id="UP001152523">
    <property type="component" value="Unassembled WGS sequence"/>
</dbReference>
<keyword evidence="2" id="KW-1185">Reference proteome</keyword>
<protein>
    <submittedName>
        <fullName evidence="1">Uncharacterized protein</fullName>
    </submittedName>
</protein>
<evidence type="ECO:0000313" key="2">
    <source>
        <dbReference type="Proteomes" id="UP001152523"/>
    </source>
</evidence>
<organism evidence="1 2">
    <name type="scientific">Cuscuta epithymum</name>
    <dbReference type="NCBI Taxonomy" id="186058"/>
    <lineage>
        <taxon>Eukaryota</taxon>
        <taxon>Viridiplantae</taxon>
        <taxon>Streptophyta</taxon>
        <taxon>Embryophyta</taxon>
        <taxon>Tracheophyta</taxon>
        <taxon>Spermatophyta</taxon>
        <taxon>Magnoliopsida</taxon>
        <taxon>eudicotyledons</taxon>
        <taxon>Gunneridae</taxon>
        <taxon>Pentapetalae</taxon>
        <taxon>asterids</taxon>
        <taxon>lamiids</taxon>
        <taxon>Solanales</taxon>
        <taxon>Convolvulaceae</taxon>
        <taxon>Cuscuteae</taxon>
        <taxon>Cuscuta</taxon>
        <taxon>Cuscuta subgen. Cuscuta</taxon>
    </lineage>
</organism>
<dbReference type="PANTHER" id="PTHR10492:SF101">
    <property type="entry name" value="ATP-DEPENDENT DNA HELICASE"/>
    <property type="match status" value="1"/>
</dbReference>
<comment type="caution">
    <text evidence="1">The sequence shown here is derived from an EMBL/GenBank/DDBJ whole genome shotgun (WGS) entry which is preliminary data.</text>
</comment>
<gene>
    <name evidence="1" type="ORF">CEPIT_LOCUS43221</name>
</gene>
<dbReference type="EMBL" id="CAMAPF010001112">
    <property type="protein sequence ID" value="CAH9146746.1"/>
    <property type="molecule type" value="Genomic_DNA"/>
</dbReference>